<dbReference type="InterPro" id="IPR032466">
    <property type="entry name" value="Metal_Hydrolase"/>
</dbReference>
<dbReference type="Gene3D" id="3.20.20.140">
    <property type="entry name" value="Metal-dependent hydrolases"/>
    <property type="match status" value="1"/>
</dbReference>
<name>A0A2H0TND6_9BACT</name>
<feature type="binding site" evidence="2">
    <location>
        <position position="109"/>
    </location>
    <ligand>
        <name>a divalent metal cation</name>
        <dbReference type="ChEBI" id="CHEBI:60240"/>
        <label>1</label>
    </ligand>
</feature>
<proteinExistence type="predicted"/>
<dbReference type="InterPro" id="IPR018228">
    <property type="entry name" value="DNase_TatD-rel_CS"/>
</dbReference>
<feature type="region of interest" description="Disordered" evidence="3">
    <location>
        <begin position="125"/>
        <end position="151"/>
    </location>
</feature>
<dbReference type="CDD" id="cd01310">
    <property type="entry name" value="TatD_DNAse"/>
    <property type="match status" value="1"/>
</dbReference>
<protein>
    <recommendedName>
        <fullName evidence="6">Hydrolase TatD</fullName>
    </recommendedName>
</protein>
<dbReference type="GO" id="GO:0046872">
    <property type="term" value="F:metal ion binding"/>
    <property type="evidence" value="ECO:0007669"/>
    <property type="project" value="UniProtKB-KW"/>
</dbReference>
<feature type="binding site" evidence="2">
    <location>
        <position position="8"/>
    </location>
    <ligand>
        <name>a divalent metal cation</name>
        <dbReference type="ChEBI" id="CHEBI:60240"/>
        <label>1</label>
    </ligand>
</feature>
<dbReference type="AlphaFoldDB" id="A0A2H0TND6"/>
<feature type="binding site" evidence="2">
    <location>
        <position position="206"/>
    </location>
    <ligand>
        <name>a divalent metal cation</name>
        <dbReference type="ChEBI" id="CHEBI:60240"/>
        <label>2</label>
    </ligand>
</feature>
<feature type="binding site" evidence="2">
    <location>
        <position position="231"/>
    </location>
    <ligand>
        <name>a divalent metal cation</name>
        <dbReference type="ChEBI" id="CHEBI:60240"/>
        <label>2</label>
    </ligand>
</feature>
<dbReference type="EMBL" id="PFCH01000023">
    <property type="protein sequence ID" value="PIR72927.1"/>
    <property type="molecule type" value="Genomic_DNA"/>
</dbReference>
<dbReference type="PANTHER" id="PTHR46124:SF2">
    <property type="entry name" value="D-AMINOACYL-TRNA DEACYLASE"/>
    <property type="match status" value="1"/>
</dbReference>
<sequence length="328" mass="37384">MLVDTHAHLNFNAYKEDADEVIRRSLDNNVWMINVGSTYETSKRAVEIAERYEKGVYAAIGLHPIHLNAGLVKIKLDKEEIAFNSREEEFDYKKYKELTQSGKVVAIGEIGLDYYYKPKTPHQFREQGQGDALSTGKAYSAPGVARKPNGEISTGQAKIKFEQFKNRQKEVFLQQLELAQDYNPPTASSHSPKGERAPLNLPVIFHCRVAHDDLITTLQQYNNRTIKGVIHCFTGTQEQAEKYLKMGFYLGFNGLIFKLNFDEIIKETPLDKILIETDCPYLTPPQVEGRNEPIYVKYVAEEIAKIKNLSFEEIAKITTENAQRLFGI</sequence>
<keyword evidence="1" id="KW-0378">Hydrolase</keyword>
<accession>A0A2H0TND6</accession>
<dbReference type="Proteomes" id="UP000228508">
    <property type="component" value="Unassembled WGS sequence"/>
</dbReference>
<evidence type="ECO:0000256" key="2">
    <source>
        <dbReference type="PIRSR" id="PIRSR005902-1"/>
    </source>
</evidence>
<dbReference type="PANTHER" id="PTHR46124">
    <property type="entry name" value="D-AMINOACYL-TRNA DEACYLASE"/>
    <property type="match status" value="1"/>
</dbReference>
<dbReference type="SUPFAM" id="SSF51556">
    <property type="entry name" value="Metallo-dependent hydrolases"/>
    <property type="match status" value="1"/>
</dbReference>
<reference evidence="5" key="1">
    <citation type="submission" date="2017-09" db="EMBL/GenBank/DDBJ databases">
        <title>Depth-based differentiation of microbial function through sediment-hosted aquifers and enrichment of novel symbionts in the deep terrestrial subsurface.</title>
        <authorList>
            <person name="Probst A.J."/>
            <person name="Ladd B."/>
            <person name="Jarett J.K."/>
            <person name="Geller-Mcgrath D.E."/>
            <person name="Sieber C.M.K."/>
            <person name="Emerson J.B."/>
            <person name="Anantharaman K."/>
            <person name="Thomas B.C."/>
            <person name="Malmstrom R."/>
            <person name="Stieglmeier M."/>
            <person name="Klingl A."/>
            <person name="Woyke T."/>
            <person name="Ryan C.M."/>
            <person name="Banfield J.F."/>
        </authorList>
    </citation>
    <scope>NUCLEOTIDE SEQUENCE [LARGE SCALE GENOMIC DNA]</scope>
</reference>
<evidence type="ECO:0008006" key="6">
    <source>
        <dbReference type="Google" id="ProtNLM"/>
    </source>
</evidence>
<evidence type="ECO:0000256" key="3">
    <source>
        <dbReference type="SAM" id="MobiDB-lite"/>
    </source>
</evidence>
<evidence type="ECO:0000313" key="4">
    <source>
        <dbReference type="EMBL" id="PIR72927.1"/>
    </source>
</evidence>
<comment type="caution">
    <text evidence="4">The sequence shown here is derived from an EMBL/GenBank/DDBJ whole genome shotgun (WGS) entry which is preliminary data.</text>
</comment>
<organism evidence="4 5">
    <name type="scientific">Candidatus Nealsonbacteria bacterium CG10_big_fil_rev_8_21_14_0_10_36_23</name>
    <dbReference type="NCBI Taxonomy" id="1974709"/>
    <lineage>
        <taxon>Bacteria</taxon>
        <taxon>Candidatus Nealsoniibacteriota</taxon>
    </lineage>
</organism>
<evidence type="ECO:0000256" key="1">
    <source>
        <dbReference type="ARBA" id="ARBA00022801"/>
    </source>
</evidence>
<keyword evidence="2" id="KW-0479">Metal-binding</keyword>
<dbReference type="PIRSF" id="PIRSF005902">
    <property type="entry name" value="DNase_TatD"/>
    <property type="match status" value="1"/>
</dbReference>
<evidence type="ECO:0000313" key="5">
    <source>
        <dbReference type="Proteomes" id="UP000228508"/>
    </source>
</evidence>
<feature type="binding site" evidence="2">
    <location>
        <position position="6"/>
    </location>
    <ligand>
        <name>a divalent metal cation</name>
        <dbReference type="ChEBI" id="CHEBI:60240"/>
        <label>1</label>
    </ligand>
</feature>
<gene>
    <name evidence="4" type="ORF">COV26_01250</name>
</gene>
<dbReference type="InterPro" id="IPR001130">
    <property type="entry name" value="TatD-like"/>
</dbReference>
<feature type="binding site" evidence="2">
    <location>
        <position position="278"/>
    </location>
    <ligand>
        <name>a divalent metal cation</name>
        <dbReference type="ChEBI" id="CHEBI:60240"/>
        <label>1</label>
    </ligand>
</feature>
<dbReference type="GO" id="GO:0016788">
    <property type="term" value="F:hydrolase activity, acting on ester bonds"/>
    <property type="evidence" value="ECO:0007669"/>
    <property type="project" value="InterPro"/>
</dbReference>
<dbReference type="Pfam" id="PF01026">
    <property type="entry name" value="TatD_DNase"/>
    <property type="match status" value="2"/>
</dbReference>
<dbReference type="PROSITE" id="PS01137">
    <property type="entry name" value="TATD_1"/>
    <property type="match status" value="1"/>
</dbReference>